<name>A0A834R2S4_SARSC</name>
<evidence type="ECO:0000313" key="11">
    <source>
        <dbReference type="EnsemblMetazoa" id="KAF7488868.1"/>
    </source>
</evidence>
<comment type="function">
    <text evidence="1">Involved in endoplasmic reticulum to Golgi apparatus trafficking at a very early stage.</text>
</comment>
<dbReference type="AlphaFoldDB" id="A0A834R2S4"/>
<protein>
    <recommendedName>
        <fullName evidence="4">Trafficking protein particle complex subunit 11</fullName>
    </recommendedName>
</protein>
<dbReference type="PANTHER" id="PTHR14374:SF0">
    <property type="entry name" value="TRAFFICKING PROTEIN PARTICLE COMPLEX SUBUNIT 11"/>
    <property type="match status" value="1"/>
</dbReference>
<dbReference type="GO" id="GO:0005794">
    <property type="term" value="C:Golgi apparatus"/>
    <property type="evidence" value="ECO:0007669"/>
    <property type="project" value="UniProtKB-SubCell"/>
</dbReference>
<reference evidence="11" key="3">
    <citation type="submission" date="2022-06" db="UniProtKB">
        <authorList>
            <consortium name="EnsemblMetazoa"/>
        </authorList>
    </citation>
    <scope>IDENTIFICATION</scope>
</reference>
<feature type="domain" description="Trafficking protein particle complex subunit 11" evidence="8">
    <location>
        <begin position="260"/>
        <end position="511"/>
    </location>
</feature>
<dbReference type="GO" id="GO:0016192">
    <property type="term" value="P:vesicle-mediated transport"/>
    <property type="evidence" value="ECO:0007669"/>
    <property type="project" value="UniProtKB-KW"/>
</dbReference>
<evidence type="ECO:0000256" key="7">
    <source>
        <dbReference type="ARBA" id="ARBA00023034"/>
    </source>
</evidence>
<dbReference type="Pfam" id="PF12742">
    <property type="entry name" value="Gryzun-like"/>
    <property type="match status" value="1"/>
</dbReference>
<dbReference type="Proteomes" id="UP000070412">
    <property type="component" value="Unassembled WGS sequence"/>
</dbReference>
<gene>
    <name evidence="10" type="ORF">SSS_8347</name>
</gene>
<organism evidence="10">
    <name type="scientific">Sarcoptes scabiei</name>
    <name type="common">Itch mite</name>
    <name type="synonym">Acarus scabiei</name>
    <dbReference type="NCBI Taxonomy" id="52283"/>
    <lineage>
        <taxon>Eukaryota</taxon>
        <taxon>Metazoa</taxon>
        <taxon>Ecdysozoa</taxon>
        <taxon>Arthropoda</taxon>
        <taxon>Chelicerata</taxon>
        <taxon>Arachnida</taxon>
        <taxon>Acari</taxon>
        <taxon>Acariformes</taxon>
        <taxon>Sarcoptiformes</taxon>
        <taxon>Astigmata</taxon>
        <taxon>Psoroptidia</taxon>
        <taxon>Sarcoptoidea</taxon>
        <taxon>Sarcoptidae</taxon>
        <taxon>Sarcoptinae</taxon>
        <taxon>Sarcoptes</taxon>
    </lineage>
</organism>
<comment type="similarity">
    <text evidence="3">Belongs to the TRAPPC11 family.</text>
</comment>
<evidence type="ECO:0000256" key="4">
    <source>
        <dbReference type="ARBA" id="ARBA00021520"/>
    </source>
</evidence>
<dbReference type="OrthoDB" id="6278596at2759"/>
<evidence type="ECO:0000256" key="5">
    <source>
        <dbReference type="ARBA" id="ARBA00022448"/>
    </source>
</evidence>
<dbReference type="InterPro" id="IPR021773">
    <property type="entry name" value="TPC11"/>
</dbReference>
<dbReference type="Pfam" id="PF11817">
    <property type="entry name" value="Foie-gras_1"/>
    <property type="match status" value="1"/>
</dbReference>
<evidence type="ECO:0000259" key="8">
    <source>
        <dbReference type="Pfam" id="PF11817"/>
    </source>
</evidence>
<evidence type="ECO:0000259" key="9">
    <source>
        <dbReference type="Pfam" id="PF12742"/>
    </source>
</evidence>
<keyword evidence="5" id="KW-0813">Transport</keyword>
<keyword evidence="12" id="KW-1185">Reference proteome</keyword>
<evidence type="ECO:0000256" key="6">
    <source>
        <dbReference type="ARBA" id="ARBA00022892"/>
    </source>
</evidence>
<proteinExistence type="inferred from homology"/>
<dbReference type="EnsemblMetazoa" id="SSS_8347s_mrna">
    <property type="protein sequence ID" value="KAF7488868.1"/>
    <property type="gene ID" value="SSS_8347"/>
</dbReference>
<dbReference type="InterPro" id="IPR025876">
    <property type="entry name" value="TRAPPC11_C"/>
</dbReference>
<evidence type="ECO:0000256" key="3">
    <source>
        <dbReference type="ARBA" id="ARBA00007051"/>
    </source>
</evidence>
<comment type="subcellular location">
    <subcellularLocation>
        <location evidence="2">Golgi apparatus</location>
        <location evidence="2">cis-Golgi network</location>
    </subcellularLocation>
</comment>
<evidence type="ECO:0000313" key="10">
    <source>
        <dbReference type="EMBL" id="KAF7488868.1"/>
    </source>
</evidence>
<keyword evidence="7" id="KW-0333">Golgi apparatus</keyword>
<sequence length="1106" mass="129349">MNELPEELSVNPVPFIAFIGLDAPNNPDHLTVWNSFAINRSFDRPVLYYKLIEQNRKFPPSKIRKSYERYVPNGLIKKNWLRKHLYLLPAVAALFKQIDWEEIQENHNRQAIITEINHLKSEVINRQVKIVLVLLISKQSPAIADDPLFKDQTTKFCDECDISPKCFFYIPIQNETQCHNAVLKIEAVMNDMARNHYAFKAKLIKTLKDQLNKTTQNYLFVRHEFKLGFYHEIRQIHSTALSHYKNAYTSLIEIRLNPMNCSEIKNIAALLNYKIIKMFFNLNVPLDAISYFKRHIEIFQNKFVSDQIRFEHFDWLSKQYLMFAELFDMAIATFHLAPSATHNPGVYYFESAVYLLKRRSSALESLHQLNQNEMDFASDILAKHKDTDFVGQLPWFQNDSYSDDMKFKVLQFSERSINLTPTLINLYLNVLDQVKKFKKPRFIRFVMFLIGEEYFKMENYKDAMNYYYNILAYYREEKWRQLHLTIIKSAMISAFRLIDYNNFIKCGFEFIANESVPMEFKHSLVNCLISFLRLQYSPFIFDQETNSTKASEWTEKFTAIKNENTIGPIFINIDHDNNFVNCKIRFEIDRFSIEDEIPISVFVLSHLPIDLDHVEFNIKFENSQLDSHCIPIAPISDCLKAESLNVFRFKLCPLFRISEIFAKTIKISEIIFTIKNDVVVKFQWSFSNNRSTVPVSEMNKDSHQFNRIVSKTSAEIVNLESKIDFEIKHHKELLVNENVLIEICIHSKESHHITNINLEAMVLKNNVEIDTSNQWFKFQGDVLAEKKQDERYFLADRLAPGQTLIKEIVFRSLYAGQKKLSMKFNYELKLKHDNHVQIIANDKTYFTLLNVIDPFQFNSSVSNYADPKTSQIRLNEPFRLSYKLKSSCNVPLEILGVQNQLAQNVQMITKSSPQFPCCIHNNETIQESFLLSCPSESSLFALGTSTIQWTRKEKNRCDDEITVGGDMRKRLIVSETTFNLNSIVIQPSMIFIELFLPEKVYARNPFMARYKIHSRMDIDVIIEITMGNAEYFMIAGNRQIKTLLLSKSSTDQFYIFFPLTCGQLSLPKIEISIHSIGQSPVRIDYINQMITSSVFVLPKLRTTINI</sequence>
<feature type="domain" description="Trafficking protein particle complex subunit 11 C-terminal" evidence="9">
    <location>
        <begin position="1017"/>
        <end position="1071"/>
    </location>
</feature>
<evidence type="ECO:0000313" key="12">
    <source>
        <dbReference type="Proteomes" id="UP000070412"/>
    </source>
</evidence>
<dbReference type="PANTHER" id="PTHR14374">
    <property type="entry name" value="FOIE GRAS"/>
    <property type="match status" value="1"/>
</dbReference>
<reference evidence="12" key="1">
    <citation type="journal article" date="2020" name="PLoS Negl. Trop. Dis.">
        <title>High-quality nuclear genome for Sarcoptes scabiei-A critical resource for a neglected parasite.</title>
        <authorList>
            <person name="Korhonen P.K."/>
            <person name="Gasser R.B."/>
            <person name="Ma G."/>
            <person name="Wang T."/>
            <person name="Stroehlein A.J."/>
            <person name="Young N.D."/>
            <person name="Ang C.S."/>
            <person name="Fernando D.D."/>
            <person name="Lu H.C."/>
            <person name="Taylor S."/>
            <person name="Reynolds S.L."/>
            <person name="Mofiz E."/>
            <person name="Najaraj S.H."/>
            <person name="Gowda H."/>
            <person name="Madugundu A."/>
            <person name="Renuse S."/>
            <person name="Holt D."/>
            <person name="Pandey A."/>
            <person name="Papenfuss A.T."/>
            <person name="Fischer K."/>
        </authorList>
    </citation>
    <scope>NUCLEOTIDE SEQUENCE [LARGE SCALE GENOMIC DNA]</scope>
</reference>
<keyword evidence="6" id="KW-0931">ER-Golgi transport</keyword>
<accession>A0A834R2S4</accession>
<evidence type="ECO:0000256" key="2">
    <source>
        <dbReference type="ARBA" id="ARBA00004222"/>
    </source>
</evidence>
<reference evidence="10" key="2">
    <citation type="submission" date="2020-01" db="EMBL/GenBank/DDBJ databases">
        <authorList>
            <person name="Korhonen P.K.K."/>
            <person name="Guangxu M.G."/>
            <person name="Wang T.W."/>
            <person name="Stroehlein A.J.S."/>
            <person name="Young N.D."/>
            <person name="Ang C.-S.A."/>
            <person name="Fernando D.W.F."/>
            <person name="Lu H.L."/>
            <person name="Taylor S.T."/>
            <person name="Ehtesham M.E.M."/>
            <person name="Najaraj S.H.N."/>
            <person name="Harsha G.H.G."/>
            <person name="Madugundu A.M."/>
            <person name="Renuse S.R."/>
            <person name="Holt D.H."/>
            <person name="Pandey A.P."/>
            <person name="Papenfuss A.P."/>
            <person name="Gasser R.B.G."/>
            <person name="Fischer K.F."/>
        </authorList>
    </citation>
    <scope>NUCLEOTIDE SEQUENCE</scope>
    <source>
        <strain evidence="10">SSS_KF_BRIS2020</strain>
    </source>
</reference>
<evidence type="ECO:0000256" key="1">
    <source>
        <dbReference type="ARBA" id="ARBA00001995"/>
    </source>
</evidence>
<dbReference type="EMBL" id="WVUK01000065">
    <property type="protein sequence ID" value="KAF7488868.1"/>
    <property type="molecule type" value="Genomic_DNA"/>
</dbReference>